<name>A0ABW5QA13_9BACI</name>
<dbReference type="Proteomes" id="UP001597452">
    <property type="component" value="Unassembled WGS sequence"/>
</dbReference>
<evidence type="ECO:0000313" key="1">
    <source>
        <dbReference type="EMBL" id="MFD2638744.1"/>
    </source>
</evidence>
<dbReference type="RefSeq" id="WP_377328491.1">
    <property type="nucleotide sequence ID" value="NZ_JBHUMZ010000019.1"/>
</dbReference>
<protein>
    <submittedName>
        <fullName evidence="1">Uncharacterized protein</fullName>
    </submittedName>
</protein>
<comment type="caution">
    <text evidence="1">The sequence shown here is derived from an EMBL/GenBank/DDBJ whole genome shotgun (WGS) entry which is preliminary data.</text>
</comment>
<evidence type="ECO:0000313" key="2">
    <source>
        <dbReference type="Proteomes" id="UP001597452"/>
    </source>
</evidence>
<organism evidence="1 2">
    <name type="scientific">Piscibacillus salipiscarius</name>
    <dbReference type="NCBI Taxonomy" id="299480"/>
    <lineage>
        <taxon>Bacteria</taxon>
        <taxon>Bacillati</taxon>
        <taxon>Bacillota</taxon>
        <taxon>Bacilli</taxon>
        <taxon>Bacillales</taxon>
        <taxon>Bacillaceae</taxon>
        <taxon>Piscibacillus</taxon>
    </lineage>
</organism>
<proteinExistence type="predicted"/>
<keyword evidence="2" id="KW-1185">Reference proteome</keyword>
<accession>A0ABW5QA13</accession>
<reference evidence="2" key="1">
    <citation type="journal article" date="2019" name="Int. J. Syst. Evol. Microbiol.">
        <title>The Global Catalogue of Microorganisms (GCM) 10K type strain sequencing project: providing services to taxonomists for standard genome sequencing and annotation.</title>
        <authorList>
            <consortium name="The Broad Institute Genomics Platform"/>
            <consortium name="The Broad Institute Genome Sequencing Center for Infectious Disease"/>
            <person name="Wu L."/>
            <person name="Ma J."/>
        </authorList>
    </citation>
    <scope>NUCLEOTIDE SEQUENCE [LARGE SCALE GENOMIC DNA]</scope>
    <source>
        <strain evidence="2">TISTR 1571</strain>
    </source>
</reference>
<gene>
    <name evidence="1" type="ORF">ACFSW4_07710</name>
</gene>
<sequence>MFPQKIIKEAEKYKKVFEKYTINPNFLQLNGKDFYFVFYRRFKKDTEMILTSPDNAFKEEYHRAFELLVYFLTNASSIKRNGTERKNINMIAYEKTKSFLKDIARDTGTINKPVFDKCLNTITSTLNLQTECIELVEEYESFMKKKREVDGNRFFPEDVDHIQTILAELDYIQFQQLNNELNTCDEFTIIYDELHSNNLLRGYVTAEVRRYIKEFSKSKDRLEREIRKITYFDDQEDFMREEHIRAFKDSYKEMQQRYLSKLKCKARNFDCY</sequence>
<dbReference type="EMBL" id="JBHUMZ010000019">
    <property type="protein sequence ID" value="MFD2638744.1"/>
    <property type="molecule type" value="Genomic_DNA"/>
</dbReference>